<dbReference type="Pfam" id="PF05724">
    <property type="entry name" value="TPMT"/>
    <property type="match status" value="1"/>
</dbReference>
<sequence>MHTTLDKDFWSNRYQAQDTGWDAGSITTPIKAYVDQLEDKHLKILVPGAGNSHEAEYLHQQGFTNVTVIDIVQAPLDNLKSRSPDFPEAHLLQGDFFELVGQYDLIIEQTFFCALNPSLRESYVQKVKSLLKPEGKLVGVLFCNVFLDRTEPPFGATEQQHQEYFLPHFIAKHFASCYNSIAPRQGAEWFICLIND</sequence>
<dbReference type="CDD" id="cd02440">
    <property type="entry name" value="AdoMet_MTases"/>
    <property type="match status" value="1"/>
</dbReference>
<dbReference type="Gene3D" id="3.40.50.150">
    <property type="entry name" value="Vaccinia Virus protein VP39"/>
    <property type="match status" value="1"/>
</dbReference>
<keyword evidence="4" id="KW-0949">S-adenosyl-L-methionine</keyword>
<dbReference type="PANTHER" id="PTHR32183:SF6">
    <property type="entry name" value="CYSTEINE SULFINATE DESULFINASE_CYSTEINE DESULFURASE AND RELATED ENZYMES"/>
    <property type="match status" value="1"/>
</dbReference>
<dbReference type="SUPFAM" id="SSF53335">
    <property type="entry name" value="S-adenosyl-L-methionine-dependent methyltransferases"/>
    <property type="match status" value="1"/>
</dbReference>
<reference evidence="5 6" key="1">
    <citation type="submission" date="2007-01" db="EMBL/GenBank/DDBJ databases">
        <authorList>
            <person name="Haygood M."/>
            <person name="Podell S."/>
            <person name="Anderson C."/>
            <person name="Hopkinson B."/>
            <person name="Roe K."/>
            <person name="Barbeau K."/>
            <person name="Gaasterland T."/>
            <person name="Ferriera S."/>
            <person name="Johnson J."/>
            <person name="Kravitz S."/>
            <person name="Beeson K."/>
            <person name="Sutton G."/>
            <person name="Rogers Y.-H."/>
            <person name="Friedman R."/>
            <person name="Frazier M."/>
            <person name="Venter J.C."/>
        </authorList>
    </citation>
    <scope>NUCLEOTIDE SEQUENCE [LARGE SCALE GENOMIC DNA]</scope>
    <source>
        <strain evidence="5 6">ATCC 23134</strain>
    </source>
</reference>
<evidence type="ECO:0000256" key="3">
    <source>
        <dbReference type="ARBA" id="ARBA00022679"/>
    </source>
</evidence>
<evidence type="ECO:0000256" key="2">
    <source>
        <dbReference type="ARBA" id="ARBA00022603"/>
    </source>
</evidence>
<keyword evidence="1" id="KW-0597">Phosphoprotein</keyword>
<dbReference type="EMBL" id="AAWS01000005">
    <property type="protein sequence ID" value="EAY30885.1"/>
    <property type="molecule type" value="Genomic_DNA"/>
</dbReference>
<dbReference type="eggNOG" id="COG0500">
    <property type="taxonomic scope" value="Bacteria"/>
</dbReference>
<evidence type="ECO:0000313" key="6">
    <source>
        <dbReference type="Proteomes" id="UP000004095"/>
    </source>
</evidence>
<gene>
    <name evidence="5" type="ORF">M23134_01209</name>
</gene>
<dbReference type="InterPro" id="IPR008854">
    <property type="entry name" value="TPMT"/>
</dbReference>
<dbReference type="PROSITE" id="PS51585">
    <property type="entry name" value="SAM_MT_TPMT"/>
    <property type="match status" value="1"/>
</dbReference>
<dbReference type="Proteomes" id="UP000004095">
    <property type="component" value="Unassembled WGS sequence"/>
</dbReference>
<dbReference type="RefSeq" id="WP_002694596.1">
    <property type="nucleotide sequence ID" value="NZ_AAWS01000005.1"/>
</dbReference>
<evidence type="ECO:0000256" key="1">
    <source>
        <dbReference type="ARBA" id="ARBA00022553"/>
    </source>
</evidence>
<name>A1ZFW1_MICM2</name>
<keyword evidence="3 5" id="KW-0808">Transferase</keyword>
<dbReference type="AlphaFoldDB" id="A1ZFW1"/>
<accession>A1ZFW1</accession>
<evidence type="ECO:0000313" key="5">
    <source>
        <dbReference type="EMBL" id="EAY30885.1"/>
    </source>
</evidence>
<protein>
    <submittedName>
        <fullName evidence="5">Thiopurine S-methyltransferase (Tpmt) superfamily</fullName>
    </submittedName>
</protein>
<keyword evidence="2 5" id="KW-0489">Methyltransferase</keyword>
<keyword evidence="6" id="KW-1185">Reference proteome</keyword>
<evidence type="ECO:0000256" key="4">
    <source>
        <dbReference type="ARBA" id="ARBA00022691"/>
    </source>
</evidence>
<dbReference type="PANTHER" id="PTHR32183">
    <property type="match status" value="1"/>
</dbReference>
<proteinExistence type="predicted"/>
<dbReference type="OrthoDB" id="9778208at2"/>
<dbReference type="InterPro" id="IPR029063">
    <property type="entry name" value="SAM-dependent_MTases_sf"/>
</dbReference>
<dbReference type="GO" id="GO:0008757">
    <property type="term" value="F:S-adenosylmethionine-dependent methyltransferase activity"/>
    <property type="evidence" value="ECO:0007669"/>
    <property type="project" value="InterPro"/>
</dbReference>
<comment type="caution">
    <text evidence="5">The sequence shown here is derived from an EMBL/GenBank/DDBJ whole genome shotgun (WGS) entry which is preliminary data.</text>
</comment>
<dbReference type="GO" id="GO:0032259">
    <property type="term" value="P:methylation"/>
    <property type="evidence" value="ECO:0007669"/>
    <property type="project" value="UniProtKB-KW"/>
</dbReference>
<organism evidence="5 6">
    <name type="scientific">Microscilla marina ATCC 23134</name>
    <dbReference type="NCBI Taxonomy" id="313606"/>
    <lineage>
        <taxon>Bacteria</taxon>
        <taxon>Pseudomonadati</taxon>
        <taxon>Bacteroidota</taxon>
        <taxon>Cytophagia</taxon>
        <taxon>Cytophagales</taxon>
        <taxon>Microscillaceae</taxon>
        <taxon>Microscilla</taxon>
    </lineage>
</organism>